<dbReference type="SUPFAM" id="SSF47113">
    <property type="entry name" value="Histone-fold"/>
    <property type="match status" value="1"/>
</dbReference>
<dbReference type="CDD" id="cd22910">
    <property type="entry name" value="HFD_H2B"/>
    <property type="match status" value="1"/>
</dbReference>
<dbReference type="HOGENOM" id="CLU_075666_0_0_1"/>
<dbReference type="PRINTS" id="PR00621">
    <property type="entry name" value="HISTONEH2B"/>
</dbReference>
<dbReference type="Gramene" id="Bo5g008800.1">
    <property type="protein sequence ID" value="Bo5g008800.1"/>
    <property type="gene ID" value="Bo5g008800"/>
</dbReference>
<reference evidence="5 6" key="1">
    <citation type="journal article" date="2014" name="Genome Biol.">
        <title>Transcriptome and methylome profiling reveals relics of genome dominance in the mesopolyploid Brassica oleracea.</title>
        <authorList>
            <person name="Parkin I.A."/>
            <person name="Koh C."/>
            <person name="Tang H."/>
            <person name="Robinson S.J."/>
            <person name="Kagale S."/>
            <person name="Clarke W.E."/>
            <person name="Town C.D."/>
            <person name="Nixon J."/>
            <person name="Krishnakumar V."/>
            <person name="Bidwell S.L."/>
            <person name="Denoeud F."/>
            <person name="Belcram H."/>
            <person name="Links M.G."/>
            <person name="Just J."/>
            <person name="Clarke C."/>
            <person name="Bender T."/>
            <person name="Huebert T."/>
            <person name="Mason A.S."/>
            <person name="Pires J.C."/>
            <person name="Barker G."/>
            <person name="Moore J."/>
            <person name="Walley P.G."/>
            <person name="Manoli S."/>
            <person name="Batley J."/>
            <person name="Edwards D."/>
            <person name="Nelson M.N."/>
            <person name="Wang X."/>
            <person name="Paterson A.H."/>
            <person name="King G."/>
            <person name="Bancroft I."/>
            <person name="Chalhoub B."/>
            <person name="Sharpe A.G."/>
        </authorList>
    </citation>
    <scope>NUCLEOTIDE SEQUENCE</scope>
    <source>
        <strain evidence="5 6">cv. TO1000</strain>
    </source>
</reference>
<name>A0A0D3C8G2_BRAOL</name>
<dbReference type="Gene3D" id="1.10.20.10">
    <property type="entry name" value="Histone, subunit A"/>
    <property type="match status" value="1"/>
</dbReference>
<feature type="compositionally biased region" description="Basic and acidic residues" evidence="3">
    <location>
        <begin position="122"/>
        <end position="134"/>
    </location>
</feature>
<feature type="compositionally biased region" description="Basic residues" evidence="3">
    <location>
        <begin position="135"/>
        <end position="147"/>
    </location>
</feature>
<dbReference type="SMART" id="SM00427">
    <property type="entry name" value="H2B"/>
    <property type="match status" value="1"/>
</dbReference>
<reference evidence="5" key="2">
    <citation type="submission" date="2015-03" db="UniProtKB">
        <authorList>
            <consortium name="EnsemblPlants"/>
        </authorList>
    </citation>
    <scope>IDENTIFICATION</scope>
</reference>
<dbReference type="PANTHER" id="PTHR23428">
    <property type="entry name" value="HISTONE H2B"/>
    <property type="match status" value="1"/>
</dbReference>
<sequence length="319" mass="35382">MAPKKSKKVVSVTKKKKVVEETIKVTVTDGVPNVTTETDTQETQELETQDLPLSIPVEEENITRVEIPVDVGDDRSPPPSETVAPASEGTVKETHKVEIPVDVRDDRSPQPPETPAPASEVPSKETHKVEEKEGNKKKKMLKKRKKNRSEVAGDEYKRYVYKVMKQVHPDLGISSKAMTVINMFMGDMFERLAVEAAKLNDYSKRRTLSSREIEAAVRLVLPGELSRHAVAEGSKAISNFVAYGAKKRYLAPGAGGMFTSCSDCFLHLKEEQKPVQTAQESACAGFTFKPLLTKAYANPPPEAETMLQNDENNKESNRK</sequence>
<comment type="similarity">
    <text evidence="2">Belongs to the histone H2B family.</text>
</comment>
<evidence type="ECO:0000313" key="5">
    <source>
        <dbReference type="EnsemblPlants" id="Bo5g008800.1"/>
    </source>
</evidence>
<proteinExistence type="inferred from homology"/>
<dbReference type="AlphaFoldDB" id="A0A0D3C8G2"/>
<evidence type="ECO:0000259" key="4">
    <source>
        <dbReference type="Pfam" id="PF00125"/>
    </source>
</evidence>
<dbReference type="Proteomes" id="UP000032141">
    <property type="component" value="Chromosome C5"/>
</dbReference>
<feature type="compositionally biased region" description="Acidic residues" evidence="3">
    <location>
        <begin position="39"/>
        <end position="48"/>
    </location>
</feature>
<evidence type="ECO:0000313" key="6">
    <source>
        <dbReference type="Proteomes" id="UP000032141"/>
    </source>
</evidence>
<dbReference type="GO" id="GO:0000786">
    <property type="term" value="C:nucleosome"/>
    <property type="evidence" value="ECO:0007669"/>
    <property type="project" value="InterPro"/>
</dbReference>
<dbReference type="STRING" id="109376.A0A0D3C8G2"/>
<protein>
    <recommendedName>
        <fullName evidence="4">Core Histone H2A/H2B/H3 domain-containing protein</fullName>
    </recommendedName>
</protein>
<dbReference type="InterPro" id="IPR000558">
    <property type="entry name" value="Histone_H2B"/>
</dbReference>
<dbReference type="EnsemblPlants" id="Bo5g008800.1">
    <property type="protein sequence ID" value="Bo5g008800.1"/>
    <property type="gene ID" value="Bo5g008800"/>
</dbReference>
<evidence type="ECO:0000256" key="2">
    <source>
        <dbReference type="ARBA" id="ARBA00006846"/>
    </source>
</evidence>
<feature type="domain" description="Core Histone H2A/H2B/H3" evidence="4">
    <location>
        <begin position="136"/>
        <end position="219"/>
    </location>
</feature>
<dbReference type="GO" id="GO:0046982">
    <property type="term" value="F:protein heterodimerization activity"/>
    <property type="evidence" value="ECO:0007669"/>
    <property type="project" value="InterPro"/>
</dbReference>
<feature type="region of interest" description="Disordered" evidence="3">
    <location>
        <begin position="295"/>
        <end position="319"/>
    </location>
</feature>
<keyword evidence="6" id="KW-1185">Reference proteome</keyword>
<feature type="region of interest" description="Disordered" evidence="3">
    <location>
        <begin position="32"/>
        <end position="149"/>
    </location>
</feature>
<dbReference type="Pfam" id="PF00125">
    <property type="entry name" value="Histone"/>
    <property type="match status" value="1"/>
</dbReference>
<dbReference type="InterPro" id="IPR009072">
    <property type="entry name" value="Histone-fold"/>
</dbReference>
<dbReference type="InterPro" id="IPR007125">
    <property type="entry name" value="H2A/H2B/H3"/>
</dbReference>
<comment type="function">
    <text evidence="1">Core component of nucleosome. Nucleosomes wrap and compact DNA into chromatin, limiting DNA accessibility to the cellular machineries which require DNA as a template. Histones thereby play a central role in transcription regulation, DNA repair, DNA replication and chromosomal stability. DNA accessibility is regulated via a complex set of post-translational modifications of histones, also called histone code, and nucleosome remodeling.</text>
</comment>
<dbReference type="eggNOG" id="KOG1744">
    <property type="taxonomic scope" value="Eukaryota"/>
</dbReference>
<dbReference type="GO" id="GO:0003677">
    <property type="term" value="F:DNA binding"/>
    <property type="evidence" value="ECO:0007669"/>
    <property type="project" value="InterPro"/>
</dbReference>
<dbReference type="FunFam" id="1.10.20.10:FF:000043">
    <property type="entry name" value="Histone H2B"/>
    <property type="match status" value="1"/>
</dbReference>
<dbReference type="GO" id="GO:0030527">
    <property type="term" value="F:structural constituent of chromatin"/>
    <property type="evidence" value="ECO:0007669"/>
    <property type="project" value="InterPro"/>
</dbReference>
<evidence type="ECO:0000256" key="3">
    <source>
        <dbReference type="SAM" id="MobiDB-lite"/>
    </source>
</evidence>
<dbReference type="GO" id="GO:0005634">
    <property type="term" value="C:nucleus"/>
    <property type="evidence" value="ECO:0007669"/>
    <property type="project" value="UniProtKB-ARBA"/>
</dbReference>
<dbReference type="OMA" id="ANDQETQ"/>
<accession>A0A0D3C8G2</accession>
<evidence type="ECO:0000256" key="1">
    <source>
        <dbReference type="ARBA" id="ARBA00002001"/>
    </source>
</evidence>
<organism evidence="5 6">
    <name type="scientific">Brassica oleracea var. oleracea</name>
    <dbReference type="NCBI Taxonomy" id="109376"/>
    <lineage>
        <taxon>Eukaryota</taxon>
        <taxon>Viridiplantae</taxon>
        <taxon>Streptophyta</taxon>
        <taxon>Embryophyta</taxon>
        <taxon>Tracheophyta</taxon>
        <taxon>Spermatophyta</taxon>
        <taxon>Magnoliopsida</taxon>
        <taxon>eudicotyledons</taxon>
        <taxon>Gunneridae</taxon>
        <taxon>Pentapetalae</taxon>
        <taxon>rosids</taxon>
        <taxon>malvids</taxon>
        <taxon>Brassicales</taxon>
        <taxon>Brassicaceae</taxon>
        <taxon>Brassiceae</taxon>
        <taxon>Brassica</taxon>
    </lineage>
</organism>
<feature type="compositionally biased region" description="Basic and acidic residues" evidence="3">
    <location>
        <begin position="90"/>
        <end position="108"/>
    </location>
</feature>